<dbReference type="OrthoDB" id="285245at2"/>
<feature type="transmembrane region" description="Helical" evidence="1">
    <location>
        <begin position="12"/>
        <end position="31"/>
    </location>
</feature>
<name>A0A5C5XUU8_9PLAN</name>
<feature type="transmembrane region" description="Helical" evidence="1">
    <location>
        <begin position="51"/>
        <end position="71"/>
    </location>
</feature>
<proteinExistence type="predicted"/>
<accession>A0A5C5XUU8</accession>
<comment type="caution">
    <text evidence="2">The sequence shown here is derived from an EMBL/GenBank/DDBJ whole genome shotgun (WGS) entry which is preliminary data.</text>
</comment>
<reference evidence="2 3" key="1">
    <citation type="submission" date="2019-02" db="EMBL/GenBank/DDBJ databases">
        <title>Deep-cultivation of Planctomycetes and their phenomic and genomic characterization uncovers novel biology.</title>
        <authorList>
            <person name="Wiegand S."/>
            <person name="Jogler M."/>
            <person name="Boedeker C."/>
            <person name="Pinto D."/>
            <person name="Vollmers J."/>
            <person name="Rivas-Marin E."/>
            <person name="Kohn T."/>
            <person name="Peeters S.H."/>
            <person name="Heuer A."/>
            <person name="Rast P."/>
            <person name="Oberbeckmann S."/>
            <person name="Bunk B."/>
            <person name="Jeske O."/>
            <person name="Meyerdierks A."/>
            <person name="Storesund J.E."/>
            <person name="Kallscheuer N."/>
            <person name="Luecker S."/>
            <person name="Lage O.M."/>
            <person name="Pohl T."/>
            <person name="Merkel B.J."/>
            <person name="Hornburger P."/>
            <person name="Mueller R.-W."/>
            <person name="Bruemmer F."/>
            <person name="Labrenz M."/>
            <person name="Spormann A.M."/>
            <person name="Op Den Camp H."/>
            <person name="Overmann J."/>
            <person name="Amann R."/>
            <person name="Jetten M.S.M."/>
            <person name="Mascher T."/>
            <person name="Medema M.H."/>
            <person name="Devos D.P."/>
            <person name="Kaster A.-K."/>
            <person name="Ovreas L."/>
            <person name="Rohde M."/>
            <person name="Galperin M.Y."/>
            <person name="Jogler C."/>
        </authorList>
    </citation>
    <scope>NUCLEOTIDE SEQUENCE [LARGE SCALE GENOMIC DNA]</scope>
    <source>
        <strain evidence="2 3">Pan14r</strain>
    </source>
</reference>
<protein>
    <submittedName>
        <fullName evidence="2">Uncharacterized protein</fullName>
    </submittedName>
</protein>
<dbReference type="EMBL" id="SJPL01000002">
    <property type="protein sequence ID" value="TWT65815.1"/>
    <property type="molecule type" value="Genomic_DNA"/>
</dbReference>
<organism evidence="2 3">
    <name type="scientific">Crateriforma conspicua</name>
    <dbReference type="NCBI Taxonomy" id="2527996"/>
    <lineage>
        <taxon>Bacteria</taxon>
        <taxon>Pseudomonadati</taxon>
        <taxon>Planctomycetota</taxon>
        <taxon>Planctomycetia</taxon>
        <taxon>Planctomycetales</taxon>
        <taxon>Planctomycetaceae</taxon>
        <taxon>Crateriforma</taxon>
    </lineage>
</organism>
<keyword evidence="1" id="KW-0812">Transmembrane</keyword>
<keyword evidence="1" id="KW-0472">Membrane</keyword>
<evidence type="ECO:0000313" key="3">
    <source>
        <dbReference type="Proteomes" id="UP000317238"/>
    </source>
</evidence>
<feature type="transmembrane region" description="Helical" evidence="1">
    <location>
        <begin position="80"/>
        <end position="101"/>
    </location>
</feature>
<dbReference type="AlphaFoldDB" id="A0A5C5XUU8"/>
<dbReference type="RefSeq" id="WP_146441018.1">
    <property type="nucleotide sequence ID" value="NZ_SJPL01000002.1"/>
</dbReference>
<keyword evidence="3" id="KW-1185">Reference proteome</keyword>
<keyword evidence="1" id="KW-1133">Transmembrane helix</keyword>
<sequence length="138" mass="15085">MSDKPLKWFLQAVGGVSLFAFGAAVMPAHWITQISLFLGFDPFPDSPLTFYLARHLSLMYGFVGAVLLVVASDLTRYRPLIALAAAGTVVLGVLQLVIDWLAGLPSWWTWGESMSTVVGGLCLKWLDRNCGPDGDKKR</sequence>
<evidence type="ECO:0000313" key="2">
    <source>
        <dbReference type="EMBL" id="TWT65815.1"/>
    </source>
</evidence>
<dbReference type="Proteomes" id="UP000317238">
    <property type="component" value="Unassembled WGS sequence"/>
</dbReference>
<evidence type="ECO:0000256" key="1">
    <source>
        <dbReference type="SAM" id="Phobius"/>
    </source>
</evidence>
<gene>
    <name evidence="2" type="ORF">Pan14r_53650</name>
</gene>